<name>A0A941EZH7_9ACTN</name>
<evidence type="ECO:0000313" key="3">
    <source>
        <dbReference type="Proteomes" id="UP000675781"/>
    </source>
</evidence>
<evidence type="ECO:0000256" key="1">
    <source>
        <dbReference type="SAM" id="Phobius"/>
    </source>
</evidence>
<reference evidence="2" key="1">
    <citation type="submission" date="2021-04" db="EMBL/GenBank/DDBJ databases">
        <title>Genome based classification of Actinospica acidithermotolerans sp. nov., an actinobacterium isolated from an Indonesian hot spring.</title>
        <authorList>
            <person name="Kusuma A.B."/>
            <person name="Putra K.E."/>
            <person name="Nafisah S."/>
            <person name="Loh J."/>
            <person name="Nouioui I."/>
            <person name="Goodfellow M."/>
        </authorList>
    </citation>
    <scope>NUCLEOTIDE SEQUENCE</scope>
    <source>
        <strain evidence="2">CSCA 57</strain>
    </source>
</reference>
<accession>A0A941EZH7</accession>
<dbReference type="AlphaFoldDB" id="A0A941EZH7"/>
<proteinExistence type="predicted"/>
<evidence type="ECO:0000313" key="2">
    <source>
        <dbReference type="EMBL" id="MBR7839452.1"/>
    </source>
</evidence>
<dbReference type="Proteomes" id="UP000675781">
    <property type="component" value="Unassembled WGS sequence"/>
</dbReference>
<keyword evidence="1" id="KW-0812">Transmembrane</keyword>
<keyword evidence="3" id="KW-1185">Reference proteome</keyword>
<protein>
    <submittedName>
        <fullName evidence="2">Uncharacterized protein</fullName>
    </submittedName>
</protein>
<organism evidence="2 3">
    <name type="scientific">Actinospica durhamensis</name>
    <dbReference type="NCBI Taxonomy" id="1508375"/>
    <lineage>
        <taxon>Bacteria</taxon>
        <taxon>Bacillati</taxon>
        <taxon>Actinomycetota</taxon>
        <taxon>Actinomycetes</taxon>
        <taxon>Catenulisporales</taxon>
        <taxon>Actinospicaceae</taxon>
        <taxon>Actinospica</taxon>
    </lineage>
</organism>
<keyword evidence="1" id="KW-0472">Membrane</keyword>
<comment type="caution">
    <text evidence="2">The sequence shown here is derived from an EMBL/GenBank/DDBJ whole genome shotgun (WGS) entry which is preliminary data.</text>
</comment>
<dbReference type="EMBL" id="JAGSOG010000452">
    <property type="protein sequence ID" value="MBR7839452.1"/>
    <property type="molecule type" value="Genomic_DNA"/>
</dbReference>
<feature type="transmembrane region" description="Helical" evidence="1">
    <location>
        <begin position="42"/>
        <end position="60"/>
    </location>
</feature>
<feature type="transmembrane region" description="Helical" evidence="1">
    <location>
        <begin position="66"/>
        <end position="88"/>
    </location>
</feature>
<gene>
    <name evidence="2" type="ORF">KDL01_39700</name>
</gene>
<keyword evidence="1" id="KW-1133">Transmembrane helix</keyword>
<feature type="transmembrane region" description="Helical" evidence="1">
    <location>
        <begin position="147"/>
        <end position="169"/>
    </location>
</feature>
<sequence>MSDATRRASALPHALDDCPGHRCAREAESVFMGRSRAALSGGLAKWWGALAAAVLIGAWINRTLGPAIIITLSLAITAWTLFQAPVTCGAQVRVRGREVEGCRNNAHGLLLGCWIRQHRFQKLKMLILRRQVREFCSGLFTDAKSTLVTLVAISTIISALVALVPGAAIK</sequence>
<dbReference type="RefSeq" id="WP_212533885.1">
    <property type="nucleotide sequence ID" value="NZ_JAGSOG010000452.1"/>
</dbReference>